<dbReference type="PANTHER" id="PTHR42799:SF2">
    <property type="entry name" value="MITOCHONDRIAL PEPTIDE METHIONINE SULFOXIDE REDUCTASE"/>
    <property type="match status" value="1"/>
</dbReference>
<evidence type="ECO:0000256" key="2">
    <source>
        <dbReference type="ARBA" id="ARBA00012502"/>
    </source>
</evidence>
<dbReference type="InterPro" id="IPR036188">
    <property type="entry name" value="FAD/NAD-bd_sf"/>
</dbReference>
<keyword evidence="9 11" id="KW-1133">Transmembrane helix</keyword>
<dbReference type="GO" id="GO:0034599">
    <property type="term" value="P:cellular response to oxidative stress"/>
    <property type="evidence" value="ECO:0007669"/>
    <property type="project" value="TreeGrafter"/>
</dbReference>
<evidence type="ECO:0000256" key="9">
    <source>
        <dbReference type="PROSITE-ProRule" id="PRU01193"/>
    </source>
</evidence>
<dbReference type="Gene3D" id="3.50.50.60">
    <property type="entry name" value="FAD/NAD(P)-binding domain"/>
    <property type="match status" value="1"/>
</dbReference>
<dbReference type="HAMAP" id="MF_01401">
    <property type="entry name" value="MsrA"/>
    <property type="match status" value="1"/>
</dbReference>
<dbReference type="EMBL" id="CAMXCT030005713">
    <property type="protein sequence ID" value="CAL4800416.1"/>
    <property type="molecule type" value="Genomic_DNA"/>
</dbReference>
<protein>
    <recommendedName>
        <fullName evidence="2">peptide-methionine (S)-S-oxide reductase</fullName>
        <ecNumber evidence="2">1.8.4.11</ecNumber>
    </recommendedName>
    <alternativeName>
        <fullName evidence="6">Peptide-methionine (S)-S-oxide reductase</fullName>
    </alternativeName>
    <alternativeName>
        <fullName evidence="5">Protein-methionine-S-oxide reductase</fullName>
    </alternativeName>
</protein>
<dbReference type="SUPFAM" id="SSF51905">
    <property type="entry name" value="FAD/NAD(P)-binding domain"/>
    <property type="match status" value="1"/>
</dbReference>
<feature type="compositionally biased region" description="Basic and acidic residues" evidence="10">
    <location>
        <begin position="529"/>
        <end position="539"/>
    </location>
</feature>
<dbReference type="OrthoDB" id="408721at2759"/>
<dbReference type="GO" id="GO:0016020">
    <property type="term" value="C:membrane"/>
    <property type="evidence" value="ECO:0007669"/>
    <property type="project" value="UniProtKB-UniRule"/>
</dbReference>
<dbReference type="SMART" id="SM00032">
    <property type="entry name" value="CCP"/>
    <property type="match status" value="2"/>
</dbReference>
<comment type="catalytic activity">
    <reaction evidence="7">
        <text>L-methionyl-[protein] + [thioredoxin]-disulfide + H2O = L-methionyl-(S)-S-oxide-[protein] + [thioredoxin]-dithiol</text>
        <dbReference type="Rhea" id="RHEA:14217"/>
        <dbReference type="Rhea" id="RHEA-COMP:10698"/>
        <dbReference type="Rhea" id="RHEA-COMP:10700"/>
        <dbReference type="Rhea" id="RHEA-COMP:12313"/>
        <dbReference type="Rhea" id="RHEA-COMP:12315"/>
        <dbReference type="ChEBI" id="CHEBI:15377"/>
        <dbReference type="ChEBI" id="CHEBI:16044"/>
        <dbReference type="ChEBI" id="CHEBI:29950"/>
        <dbReference type="ChEBI" id="CHEBI:44120"/>
        <dbReference type="ChEBI" id="CHEBI:50058"/>
        <dbReference type="EC" id="1.8.4.11"/>
    </reaction>
</comment>
<dbReference type="InterPro" id="IPR036509">
    <property type="entry name" value="Met_Sox_Rdtase_MsrA_sf"/>
</dbReference>
<dbReference type="PROSITE" id="PS51846">
    <property type="entry name" value="CNNM"/>
    <property type="match status" value="1"/>
</dbReference>
<evidence type="ECO:0000313" key="16">
    <source>
        <dbReference type="Proteomes" id="UP001152797"/>
    </source>
</evidence>
<dbReference type="Pfam" id="PF01595">
    <property type="entry name" value="CNNM"/>
    <property type="match status" value="1"/>
</dbReference>
<evidence type="ECO:0000313" key="15">
    <source>
        <dbReference type="EMBL" id="CAL1166479.1"/>
    </source>
</evidence>
<feature type="domain" description="CNNM transmembrane" evidence="13">
    <location>
        <begin position="762"/>
        <end position="954"/>
    </location>
</feature>
<dbReference type="Proteomes" id="UP001152797">
    <property type="component" value="Unassembled WGS sequence"/>
</dbReference>
<evidence type="ECO:0000259" key="12">
    <source>
        <dbReference type="PROSITE" id="PS50923"/>
    </source>
</evidence>
<dbReference type="NCBIfam" id="TIGR00401">
    <property type="entry name" value="msrA"/>
    <property type="match status" value="1"/>
</dbReference>
<keyword evidence="9 11" id="KW-0812">Transmembrane</keyword>
<evidence type="ECO:0000256" key="3">
    <source>
        <dbReference type="ARBA" id="ARBA00023002"/>
    </source>
</evidence>
<evidence type="ECO:0000256" key="1">
    <source>
        <dbReference type="ARBA" id="ARBA00005591"/>
    </source>
</evidence>
<comment type="catalytic activity">
    <reaction evidence="8">
        <text>[thioredoxin]-disulfide + L-methionine + H2O = L-methionine (S)-S-oxide + [thioredoxin]-dithiol</text>
        <dbReference type="Rhea" id="RHEA:19993"/>
        <dbReference type="Rhea" id="RHEA-COMP:10698"/>
        <dbReference type="Rhea" id="RHEA-COMP:10700"/>
        <dbReference type="ChEBI" id="CHEBI:15377"/>
        <dbReference type="ChEBI" id="CHEBI:29950"/>
        <dbReference type="ChEBI" id="CHEBI:50058"/>
        <dbReference type="ChEBI" id="CHEBI:57844"/>
        <dbReference type="ChEBI" id="CHEBI:58772"/>
        <dbReference type="EC" id="1.8.4.11"/>
    </reaction>
</comment>
<dbReference type="EC" id="1.8.4.11" evidence="2"/>
<feature type="compositionally biased region" description="Polar residues" evidence="10">
    <location>
        <begin position="512"/>
        <end position="525"/>
    </location>
</feature>
<dbReference type="InterPro" id="IPR002550">
    <property type="entry name" value="CNNM"/>
</dbReference>
<dbReference type="Gene3D" id="3.30.1060.10">
    <property type="entry name" value="Peptide methionine sulphoxide reductase MsrA"/>
    <property type="match status" value="1"/>
</dbReference>
<proteinExistence type="inferred from homology"/>
<dbReference type="PROSITE" id="PS50923">
    <property type="entry name" value="SUSHI"/>
    <property type="match status" value="1"/>
</dbReference>
<feature type="domain" description="Sushi" evidence="12">
    <location>
        <begin position="539"/>
        <end position="595"/>
    </location>
</feature>
<accession>A0A9P1DMJ8</accession>
<evidence type="ECO:0000256" key="11">
    <source>
        <dbReference type="SAM" id="Phobius"/>
    </source>
</evidence>
<evidence type="ECO:0000259" key="13">
    <source>
        <dbReference type="PROSITE" id="PS51846"/>
    </source>
</evidence>
<comment type="similarity">
    <text evidence="1">Belongs to the MsrA Met sulfoxide reductase family.</text>
</comment>
<dbReference type="GO" id="GO:0005737">
    <property type="term" value="C:cytoplasm"/>
    <property type="evidence" value="ECO:0007669"/>
    <property type="project" value="TreeGrafter"/>
</dbReference>
<feature type="transmembrane region" description="Helical" evidence="11">
    <location>
        <begin position="837"/>
        <end position="857"/>
    </location>
</feature>
<dbReference type="InterPro" id="IPR000742">
    <property type="entry name" value="EGF"/>
</dbReference>
<dbReference type="InterPro" id="IPR002569">
    <property type="entry name" value="Met_Sox_Rdtase_MsrA_dom"/>
</dbReference>
<dbReference type="InterPro" id="IPR050162">
    <property type="entry name" value="MsrA_MetSO_reductase"/>
</dbReference>
<dbReference type="PROSITE" id="PS01186">
    <property type="entry name" value="EGF_2"/>
    <property type="match status" value="1"/>
</dbReference>
<keyword evidence="3" id="KW-0560">Oxidoreductase</keyword>
<dbReference type="GO" id="GO:0008113">
    <property type="term" value="F:peptide-methionine (S)-S-oxide reductase activity"/>
    <property type="evidence" value="ECO:0007669"/>
    <property type="project" value="UniProtKB-EC"/>
</dbReference>
<reference evidence="15" key="2">
    <citation type="submission" date="2024-04" db="EMBL/GenBank/DDBJ databases">
        <authorList>
            <person name="Chen Y."/>
            <person name="Shah S."/>
            <person name="Dougan E. K."/>
            <person name="Thang M."/>
            <person name="Chan C."/>
        </authorList>
    </citation>
    <scope>NUCLEOTIDE SEQUENCE [LARGE SCALE GENOMIC DNA]</scope>
</reference>
<evidence type="ECO:0000256" key="6">
    <source>
        <dbReference type="ARBA" id="ARBA00030643"/>
    </source>
</evidence>
<gene>
    <name evidence="14" type="ORF">C1SCF055_LOCUS38104</name>
</gene>
<feature type="transmembrane region" description="Helical" evidence="11">
    <location>
        <begin position="766"/>
        <end position="788"/>
    </location>
</feature>
<dbReference type="EMBL" id="CAMXCT020005713">
    <property type="protein sequence ID" value="CAL1166479.1"/>
    <property type="molecule type" value="Genomic_DNA"/>
</dbReference>
<keyword evidence="16" id="KW-1185">Reference proteome</keyword>
<name>A0A9P1DMJ8_9DINO</name>
<dbReference type="SUPFAM" id="SSF55068">
    <property type="entry name" value="Peptide methionine sulfoxide reductase"/>
    <property type="match status" value="1"/>
</dbReference>
<organism evidence="14">
    <name type="scientific">Cladocopium goreaui</name>
    <dbReference type="NCBI Taxonomy" id="2562237"/>
    <lineage>
        <taxon>Eukaryota</taxon>
        <taxon>Sar</taxon>
        <taxon>Alveolata</taxon>
        <taxon>Dinophyceae</taxon>
        <taxon>Suessiales</taxon>
        <taxon>Symbiodiniaceae</taxon>
        <taxon>Cladocopium</taxon>
    </lineage>
</organism>
<dbReference type="InterPro" id="IPR000436">
    <property type="entry name" value="Sushi_SCR_CCP_dom"/>
</dbReference>
<feature type="transmembrane region" description="Helical" evidence="11">
    <location>
        <begin position="897"/>
        <end position="917"/>
    </location>
</feature>
<dbReference type="PANTHER" id="PTHR42799">
    <property type="entry name" value="MITOCHONDRIAL PEPTIDE METHIONINE SULFOXIDE REDUCTASE"/>
    <property type="match status" value="1"/>
</dbReference>
<evidence type="ECO:0000256" key="10">
    <source>
        <dbReference type="SAM" id="MobiDB-lite"/>
    </source>
</evidence>
<dbReference type="EMBL" id="CAMXCT010005713">
    <property type="protein sequence ID" value="CAI4013104.1"/>
    <property type="molecule type" value="Genomic_DNA"/>
</dbReference>
<reference evidence="14" key="1">
    <citation type="submission" date="2022-10" db="EMBL/GenBank/DDBJ databases">
        <authorList>
            <person name="Chen Y."/>
            <person name="Dougan E. K."/>
            <person name="Chan C."/>
            <person name="Rhodes N."/>
            <person name="Thang M."/>
        </authorList>
    </citation>
    <scope>NUCLEOTIDE SEQUENCE</scope>
</reference>
<feature type="region of interest" description="Disordered" evidence="10">
    <location>
        <begin position="506"/>
        <end position="539"/>
    </location>
</feature>
<comment type="caution">
    <text evidence="14">The sequence shown here is derived from an EMBL/GenBank/DDBJ whole genome shotgun (WGS) entry which is preliminary data.</text>
</comment>
<keyword evidence="4" id="KW-1015">Disulfide bond</keyword>
<feature type="region of interest" description="Disordered" evidence="10">
    <location>
        <begin position="1198"/>
        <end position="1282"/>
    </location>
</feature>
<feature type="compositionally biased region" description="Basic and acidic residues" evidence="10">
    <location>
        <begin position="1217"/>
        <end position="1238"/>
    </location>
</feature>
<feature type="transmembrane region" description="Helical" evidence="11">
    <location>
        <begin position="864"/>
        <end position="885"/>
    </location>
</feature>
<evidence type="ECO:0000313" key="14">
    <source>
        <dbReference type="EMBL" id="CAI4013104.1"/>
    </source>
</evidence>
<evidence type="ECO:0000256" key="4">
    <source>
        <dbReference type="ARBA" id="ARBA00023157"/>
    </source>
</evidence>
<evidence type="ECO:0000256" key="8">
    <source>
        <dbReference type="ARBA" id="ARBA00048782"/>
    </source>
</evidence>
<sequence>MTSVSFRLKRLTDHFFHFFPRGFASSGHATGCQCQEQSNLTLSGLQALKCLGFLTRDGQKLEEVERIQLLRWLANRLPEGVLRFGKALTGLRQDDQRLFCVVDSCWEGPFDLLVAADGLRSTVRQSCVAGPAADLSRIFLLGDARRGFRRERDFGFSRIYEGGNQALLEGVRFADEILRCSNREALSNAGPAAYSLSSNMSIAERMWHCSKRCRSSDDSDGHGAKRRKIAARMVPWVEEVQELVKQLKSAGMAIDENNPQQILQVLMKIQMHGMPDKKSEMVKAEDALKGRSEVMEVDERHYVLKNPMKGPWPKGLKVCIFANGCFWGSEKGIWRLPGGGIFSTAVGYAGGYTPNPTYEEACSGRTGHTEAVQVVYDPEKISLVDILRWFWEAHDPTQGMGQGNDRGTQYRSALYYFDEEQKQLYESSCAAYEKALQATGKGRGKITTEIRAVQDFPEVFYYGEDYHQQYLAKPGARPYCSAQPQQVSLPPFESWCPRGLESHAPKLPEVLPSSSTGAPDVQTNRTHNKTSEEGKEQEKRCEVLTDKHGHWEGSLRPGGVYVLTCDRGYAVDGKPTVNMTCSNDAEWPAKPWCEDIDDCALLLYGCGPAGLCKDLPQRAECICERSALRDIATNGEVVCHFDKASDCGGRNCGSHGVCVHLKEYQNTFDTGNSSFRCSCERGYMDDGESCVASDCGPLEDPFGKWSGSHAYLGEYTLECAEGAFVWGGTEQAMTISCPSYGRWHTVPRCLSPLEERRKAEKERIKIFFHVAGAAACIFTAALAAGLTMGLVSLEPVELEIIEAARLDYCTSAKEKERLQRQKDAAKKILPLLKDHHLLLVTLLLLNAMANEALPIFLDDLLSPLLAVLLSVTFVLVCGEILPSAVFTGPWQLTVSSWFVPVVRFLLFSLYCIAKPIARILDKALKKDRSERFSRPEVRAVLRLHSSSGYLEASAGPSTDGGFSPLTTAVDPLFPEEDPPHHYPPVLDDEEVDLCMAMLNLGDTLVADSPGFYTLKQCARKVMTVEYYQLAICVAAEAVSANKDLVAVFPSLEDVQWPIEVACEEITGVIKVSDLLTAGATQVGALCRTRTVQRLEVHETISEAVAKIGNMGFGLVQRGEDFFGIFDSEAALNGAVMGEDLSPKSKSSMRVAGLVVSARSADSPSSNSSPGREQLVPEAAQQMGKTLHEIAKLLTDSPRLGFSRSSPLPTREQEEDEITRFRTDPPTDRFGFEVPHEVGEAEGSQVRVETAPDLQAPRLQSDLEEISLGSGVVEEDPSRAPGA</sequence>
<keyword evidence="9 11" id="KW-0472">Membrane</keyword>
<evidence type="ECO:0000256" key="5">
    <source>
        <dbReference type="ARBA" id="ARBA00030273"/>
    </source>
</evidence>
<dbReference type="Pfam" id="PF01625">
    <property type="entry name" value="PMSR"/>
    <property type="match status" value="1"/>
</dbReference>
<evidence type="ECO:0000256" key="7">
    <source>
        <dbReference type="ARBA" id="ARBA00047806"/>
    </source>
</evidence>